<name>A0A183L1T4_9TREM</name>
<evidence type="ECO:0000313" key="1">
    <source>
        <dbReference type="WBParaSite" id="SCUD_0002128701-mRNA-1"/>
    </source>
</evidence>
<sequence>MLNKIYLINLPSSLSVLGSTIVNCARPSSSSYLKAGR</sequence>
<organism evidence="1">
    <name type="scientific">Schistosoma curassoni</name>
    <dbReference type="NCBI Taxonomy" id="6186"/>
    <lineage>
        <taxon>Eukaryota</taxon>
        <taxon>Metazoa</taxon>
        <taxon>Spiralia</taxon>
        <taxon>Lophotrochozoa</taxon>
        <taxon>Platyhelminthes</taxon>
        <taxon>Trematoda</taxon>
        <taxon>Digenea</taxon>
        <taxon>Strigeidida</taxon>
        <taxon>Schistosomatoidea</taxon>
        <taxon>Schistosomatidae</taxon>
        <taxon>Schistosoma</taxon>
    </lineage>
</organism>
<dbReference type="AlphaFoldDB" id="A0A183L1T4"/>
<accession>A0A183L1T4</accession>
<dbReference type="WBParaSite" id="SCUD_0002128701-mRNA-1">
    <property type="protein sequence ID" value="SCUD_0002128701-mRNA-1"/>
    <property type="gene ID" value="SCUD_0002128701"/>
</dbReference>
<protein>
    <submittedName>
        <fullName evidence="1">Uncharacterized protein</fullName>
    </submittedName>
</protein>
<proteinExistence type="predicted"/>
<reference evidence="1" key="1">
    <citation type="submission" date="2016-06" db="UniProtKB">
        <authorList>
            <consortium name="WormBaseParasite"/>
        </authorList>
    </citation>
    <scope>IDENTIFICATION</scope>
</reference>